<evidence type="ECO:0000259" key="2">
    <source>
        <dbReference type="Pfam" id="PF13837"/>
    </source>
</evidence>
<evidence type="ECO:0000313" key="4">
    <source>
        <dbReference type="Proteomes" id="UP000327044"/>
    </source>
</evidence>
<dbReference type="Gene3D" id="1.10.10.60">
    <property type="entry name" value="Homeodomain-like"/>
    <property type="match status" value="1"/>
</dbReference>
<dbReference type="Pfam" id="PF13837">
    <property type="entry name" value="Myb_DNA-bind_4"/>
    <property type="match status" value="1"/>
</dbReference>
<comment type="caution">
    <text evidence="3">The sequence shown here is derived from an EMBL/GenBank/DDBJ whole genome shotgun (WGS) entry which is preliminary data.</text>
</comment>
<dbReference type="InterPro" id="IPR044822">
    <property type="entry name" value="Myb_DNA-bind_4"/>
</dbReference>
<dbReference type="InParanoid" id="A0A5N4B6R6"/>
<dbReference type="Proteomes" id="UP000327044">
    <property type="component" value="Unassembled WGS sequence"/>
</dbReference>
<reference evidence="3 4" key="1">
    <citation type="journal article" date="2018" name="Elife">
        <title>Firefly genomes illuminate parallel origins of bioluminescence in beetles.</title>
        <authorList>
            <person name="Fallon T.R."/>
            <person name="Lower S.E."/>
            <person name="Chang C.H."/>
            <person name="Bessho-Uehara M."/>
            <person name="Martin G.J."/>
            <person name="Bewick A.J."/>
            <person name="Behringer M."/>
            <person name="Debat H.J."/>
            <person name="Wong I."/>
            <person name="Day J.C."/>
            <person name="Suvorov A."/>
            <person name="Silva C.J."/>
            <person name="Stanger-Hall K.F."/>
            <person name="Hall D.W."/>
            <person name="Schmitz R.J."/>
            <person name="Nelson D.R."/>
            <person name="Lewis S.M."/>
            <person name="Shigenobu S."/>
            <person name="Bybee S.M."/>
            <person name="Larracuente A.M."/>
            <person name="Oba Y."/>
            <person name="Weng J.K."/>
        </authorList>
    </citation>
    <scope>NUCLEOTIDE SEQUENCE [LARGE SCALE GENOMIC DNA]</scope>
    <source>
        <strain evidence="3">1611_PpyrPB1</strain>
        <tissue evidence="3">Whole body</tissue>
    </source>
</reference>
<accession>A0A5N4B6R6</accession>
<feature type="domain" description="Myb/SANT-like DNA-binding" evidence="2">
    <location>
        <begin position="74"/>
        <end position="160"/>
    </location>
</feature>
<dbReference type="PANTHER" id="PTHR47595">
    <property type="entry name" value="HEAT SHOCK 70 KDA PROTEIN 14"/>
    <property type="match status" value="1"/>
</dbReference>
<keyword evidence="4" id="KW-1185">Reference proteome</keyword>
<dbReference type="PANTHER" id="PTHR47595:SF1">
    <property type="entry name" value="MYB_SANT-LIKE DNA-BINDING DOMAIN-CONTAINING PROTEIN"/>
    <property type="match status" value="1"/>
</dbReference>
<dbReference type="EMBL" id="VVIM01000001">
    <property type="protein sequence ID" value="KAB0805297.1"/>
    <property type="molecule type" value="Genomic_DNA"/>
</dbReference>
<evidence type="ECO:0000313" key="3">
    <source>
        <dbReference type="EMBL" id="KAB0805297.1"/>
    </source>
</evidence>
<evidence type="ECO:0000256" key="1">
    <source>
        <dbReference type="SAM" id="MobiDB-lite"/>
    </source>
</evidence>
<organism evidence="3 4">
    <name type="scientific">Photinus pyralis</name>
    <name type="common">Common eastern firefly</name>
    <name type="synonym">Lampyris pyralis</name>
    <dbReference type="NCBI Taxonomy" id="7054"/>
    <lineage>
        <taxon>Eukaryota</taxon>
        <taxon>Metazoa</taxon>
        <taxon>Ecdysozoa</taxon>
        <taxon>Arthropoda</taxon>
        <taxon>Hexapoda</taxon>
        <taxon>Insecta</taxon>
        <taxon>Pterygota</taxon>
        <taxon>Neoptera</taxon>
        <taxon>Endopterygota</taxon>
        <taxon>Coleoptera</taxon>
        <taxon>Polyphaga</taxon>
        <taxon>Elateriformia</taxon>
        <taxon>Elateroidea</taxon>
        <taxon>Lampyridae</taxon>
        <taxon>Lampyrinae</taxon>
        <taxon>Photinus</taxon>
    </lineage>
</organism>
<dbReference type="AlphaFoldDB" id="A0A5N4B6R6"/>
<feature type="compositionally biased region" description="Low complexity" evidence="1">
    <location>
        <begin position="204"/>
        <end position="217"/>
    </location>
</feature>
<feature type="region of interest" description="Disordered" evidence="1">
    <location>
        <begin position="204"/>
        <end position="257"/>
    </location>
</feature>
<gene>
    <name evidence="3" type="ORF">PPYR_02267</name>
</gene>
<sequence length="274" mass="31211">MCSLNNFQAVVDESNNVIFKDNQILVYNPTDDCTLYIPNNEETRAALNLRETTEDNEENLTVTADDTDQHEETQRWTHESTLLLLSLYEDHIGSFKSPKKTNKSVWLRIANEMSKRGYLFTGDQCDLKFRNLKKTYKRIKDNNKSSGRGAIVWPYMDMFERVFGSAPDINPKATVSTFATSLNTLKSANLSTDNHSVVSLPYLSPSTSSVGSPGSSTQVENSNESECPEPVRNKRRKMSNEEPAWVSTLRKEAKERHDEKMTMLRELIGLLKKE</sequence>
<dbReference type="OrthoDB" id="676304at2759"/>
<proteinExistence type="predicted"/>
<protein>
    <recommendedName>
        <fullName evidence="2">Myb/SANT-like DNA-binding domain-containing protein</fullName>
    </recommendedName>
</protein>
<name>A0A5N4B6R6_PHOPY</name>